<dbReference type="GO" id="GO:0006865">
    <property type="term" value="P:amino acid transport"/>
    <property type="evidence" value="ECO:0007669"/>
    <property type="project" value="UniProtKB-KW"/>
</dbReference>
<feature type="transmembrane region" description="Helical" evidence="9">
    <location>
        <begin position="486"/>
        <end position="504"/>
    </location>
</feature>
<sequence length="622" mass="66717">MALEMELDMGAGDDGGWSGDADAAGSLPAKEATQRPNPMERQGRQERPAHSHEGELGSRSQQGRASRDWQGGNPCPRNPHIPIWRQNLKVQTSLELQGNPIVDTTVDVVRKSAPVRSGSRAEGGAAAVAGAEAEADRLSKYSTGSFTPHSESYQPPPSPTARRSSWAMYRSRLTALFQGADASVAVAFWLFGLINNVSYVIILSAALDLVGPSVPKGVVLLADVLPSFLTKLIAPYFIHAVPYSLRIILMCSLSAAGMFLIALSPSVLAGGSIGVKLFGVALASLSSGAGELSLLGLTHYYGPLSLAAWGSGTGGAGLVGAGLYVLLTNTLGLSVRNSLLACAFLPFIMPLAFFLILPQSPLRRANSKGYTAIPRISIDDEDISSLPTSSAADALLSPGPPSTVAEAYTSHSQPSSRQSSRSSSPPPSHSDSKSSSLFKQNFARTGKLFFPYMLPLLLVYIAEYTINQGVSPTLLFPKQETPFSTYRSFYPLYAFLYQLGVFISRSSTPFFRLHNLYTPSLLQVLNLVLLLSHSIYFFIPSVWFIFLIIFWEGLLGGAVYVNTFAEIMENVPSKDREFSLGATSVSDSGGICIASLVSMAIEGRLCDANIARGRPWCRDVDL</sequence>
<feature type="transmembrane region" description="Helical" evidence="9">
    <location>
        <begin position="448"/>
        <end position="466"/>
    </location>
</feature>
<dbReference type="InterPro" id="IPR036259">
    <property type="entry name" value="MFS_trans_sf"/>
</dbReference>
<feature type="transmembrane region" description="Helical" evidence="9">
    <location>
        <begin position="273"/>
        <end position="294"/>
    </location>
</feature>
<dbReference type="OrthoDB" id="5965864at2759"/>
<dbReference type="GO" id="GO:0051453">
    <property type="term" value="P:regulation of intracellular pH"/>
    <property type="evidence" value="ECO:0007669"/>
    <property type="project" value="TreeGrafter"/>
</dbReference>
<comment type="subcellular location">
    <subcellularLocation>
        <location evidence="1">Endomembrane system</location>
        <topology evidence="1">Multi-pass membrane protein</topology>
    </subcellularLocation>
</comment>
<evidence type="ECO:0000256" key="5">
    <source>
        <dbReference type="ARBA" id="ARBA00022970"/>
    </source>
</evidence>
<feature type="region of interest" description="Disordered" evidence="8">
    <location>
        <begin position="1"/>
        <end position="81"/>
    </location>
</feature>
<dbReference type="EMBL" id="JH921431">
    <property type="protein sequence ID" value="EKD19427.1"/>
    <property type="molecule type" value="Genomic_DNA"/>
</dbReference>
<feature type="transmembrane region" description="Helical" evidence="9">
    <location>
        <begin position="218"/>
        <end position="238"/>
    </location>
</feature>
<dbReference type="KEGG" id="mbe:MBM_02664"/>
<feature type="transmembrane region" description="Helical" evidence="9">
    <location>
        <begin position="338"/>
        <end position="357"/>
    </location>
</feature>
<dbReference type="GO" id="GO:0005773">
    <property type="term" value="C:vacuole"/>
    <property type="evidence" value="ECO:0007669"/>
    <property type="project" value="UniProtKB-ARBA"/>
</dbReference>
<dbReference type="FunCoup" id="K1X323">
    <property type="interactions" value="106"/>
</dbReference>
<dbReference type="STRING" id="1072389.K1X323"/>
<feature type="transmembrane region" description="Helical" evidence="9">
    <location>
        <begin position="516"/>
        <end position="536"/>
    </location>
</feature>
<dbReference type="eggNOG" id="KOG3880">
    <property type="taxonomic scope" value="Eukaryota"/>
</dbReference>
<dbReference type="PANTHER" id="PTHR10981:SF0">
    <property type="entry name" value="BATTENIN"/>
    <property type="match status" value="1"/>
</dbReference>
<dbReference type="GO" id="GO:0016020">
    <property type="term" value="C:membrane"/>
    <property type="evidence" value="ECO:0007669"/>
    <property type="project" value="InterPro"/>
</dbReference>
<evidence type="ECO:0000256" key="3">
    <source>
        <dbReference type="ARBA" id="ARBA00022448"/>
    </source>
</evidence>
<dbReference type="GeneID" id="18758599"/>
<feature type="transmembrane region" description="Helical" evidence="9">
    <location>
        <begin position="542"/>
        <end position="561"/>
    </location>
</feature>
<evidence type="ECO:0000256" key="9">
    <source>
        <dbReference type="SAM" id="Phobius"/>
    </source>
</evidence>
<protein>
    <recommendedName>
        <fullName evidence="12">Protein BTN</fullName>
    </recommendedName>
</protein>
<dbReference type="Proteomes" id="UP000006753">
    <property type="component" value="Unassembled WGS sequence"/>
</dbReference>
<dbReference type="InterPro" id="IPR003492">
    <property type="entry name" value="Battenin_disease_Cln3"/>
</dbReference>
<evidence type="ECO:0000256" key="7">
    <source>
        <dbReference type="ARBA" id="ARBA00023136"/>
    </source>
</evidence>
<dbReference type="InParanoid" id="K1X323"/>
<dbReference type="HOGENOM" id="CLU_029663_1_2_1"/>
<keyword evidence="6 9" id="KW-1133">Transmembrane helix</keyword>
<keyword evidence="11" id="KW-1185">Reference proteome</keyword>
<dbReference type="SUPFAM" id="SSF103473">
    <property type="entry name" value="MFS general substrate transporter"/>
    <property type="match status" value="1"/>
</dbReference>
<keyword evidence="3" id="KW-0813">Transport</keyword>
<dbReference type="PANTHER" id="PTHR10981">
    <property type="entry name" value="BATTENIN"/>
    <property type="match status" value="1"/>
</dbReference>
<dbReference type="PRINTS" id="PR01315">
    <property type="entry name" value="BATTENIN"/>
</dbReference>
<evidence type="ECO:0000256" key="4">
    <source>
        <dbReference type="ARBA" id="ARBA00022692"/>
    </source>
</evidence>
<feature type="compositionally biased region" description="Basic and acidic residues" evidence="8">
    <location>
        <begin position="41"/>
        <end position="56"/>
    </location>
</feature>
<name>K1X323_MARBU</name>
<comment type="similarity">
    <text evidence="2">Belongs to the battenin family.</text>
</comment>
<feature type="compositionally biased region" description="Low complexity" evidence="8">
    <location>
        <begin position="410"/>
        <end position="423"/>
    </location>
</feature>
<evidence type="ECO:0000256" key="6">
    <source>
        <dbReference type="ARBA" id="ARBA00022989"/>
    </source>
</evidence>
<organism evidence="10 11">
    <name type="scientific">Marssonina brunnea f. sp. multigermtubi (strain MB_m1)</name>
    <name type="common">Marssonina leaf spot fungus</name>
    <dbReference type="NCBI Taxonomy" id="1072389"/>
    <lineage>
        <taxon>Eukaryota</taxon>
        <taxon>Fungi</taxon>
        <taxon>Dikarya</taxon>
        <taxon>Ascomycota</taxon>
        <taxon>Pezizomycotina</taxon>
        <taxon>Leotiomycetes</taxon>
        <taxon>Helotiales</taxon>
        <taxon>Drepanopezizaceae</taxon>
        <taxon>Drepanopeziza</taxon>
    </lineage>
</organism>
<evidence type="ECO:0000256" key="1">
    <source>
        <dbReference type="ARBA" id="ARBA00004127"/>
    </source>
</evidence>
<feature type="transmembrane region" description="Helical" evidence="9">
    <location>
        <begin position="245"/>
        <end position="267"/>
    </location>
</feature>
<reference evidence="10 11" key="1">
    <citation type="journal article" date="2012" name="BMC Genomics">
        <title>Sequencing the genome of Marssonina brunnea reveals fungus-poplar co-evolution.</title>
        <authorList>
            <person name="Zhu S."/>
            <person name="Cao Y.-Z."/>
            <person name="Jiang C."/>
            <person name="Tan B.-Y."/>
            <person name="Wang Z."/>
            <person name="Feng S."/>
            <person name="Zhang L."/>
            <person name="Su X.-H."/>
            <person name="Brejova B."/>
            <person name="Vinar T."/>
            <person name="Xu M."/>
            <person name="Wang M.-X."/>
            <person name="Zhang S.-G."/>
            <person name="Huang M.-R."/>
            <person name="Wu R."/>
            <person name="Zhou Y."/>
        </authorList>
    </citation>
    <scope>NUCLEOTIDE SEQUENCE [LARGE SCALE GENOMIC DNA]</scope>
    <source>
        <strain evidence="10 11">MB_m1</strain>
    </source>
</reference>
<evidence type="ECO:0000256" key="2">
    <source>
        <dbReference type="ARBA" id="ARBA00007467"/>
    </source>
</evidence>
<keyword evidence="7 9" id="KW-0472">Membrane</keyword>
<dbReference type="Pfam" id="PF02487">
    <property type="entry name" value="CLN3"/>
    <property type="match status" value="1"/>
</dbReference>
<feature type="transmembrane region" description="Helical" evidence="9">
    <location>
        <begin position="306"/>
        <end position="326"/>
    </location>
</feature>
<dbReference type="AlphaFoldDB" id="K1X323"/>
<feature type="region of interest" description="Disordered" evidence="8">
    <location>
        <begin position="397"/>
        <end position="436"/>
    </location>
</feature>
<evidence type="ECO:0000313" key="11">
    <source>
        <dbReference type="Proteomes" id="UP000006753"/>
    </source>
</evidence>
<evidence type="ECO:0000313" key="10">
    <source>
        <dbReference type="EMBL" id="EKD19427.1"/>
    </source>
</evidence>
<keyword evidence="5" id="KW-0029">Amino-acid transport</keyword>
<accession>K1X323</accession>
<dbReference type="OMA" id="INNFHYC"/>
<evidence type="ECO:0000256" key="8">
    <source>
        <dbReference type="SAM" id="MobiDB-lite"/>
    </source>
</evidence>
<dbReference type="GO" id="GO:0012505">
    <property type="term" value="C:endomembrane system"/>
    <property type="evidence" value="ECO:0007669"/>
    <property type="project" value="UniProtKB-SubCell"/>
</dbReference>
<evidence type="ECO:0008006" key="12">
    <source>
        <dbReference type="Google" id="ProtNLM"/>
    </source>
</evidence>
<keyword evidence="4 9" id="KW-0812">Transmembrane</keyword>
<proteinExistence type="inferred from homology"/>
<gene>
    <name evidence="10" type="ORF">MBM_02664</name>
</gene>
<feature type="transmembrane region" description="Helical" evidence="9">
    <location>
        <begin position="182"/>
        <end position="206"/>
    </location>
</feature>